<keyword evidence="5" id="KW-0539">Nucleus</keyword>
<sequence>MDPYKDYYMDPGFLPQKVTMARLREILGEHSVHYTGSEKKAELVELFNKHILPLVPSLRTKEEELKNYRTRTEAELAKAAERKPKKTRKSSVASSEAPQTTPRSSRSSKRTSKGKVKDIVNESEPLSEELTDVDSKAITVRSIVPDITPSKTNDKGRLYPELPISKRVKEDHSTNRREAVAYAFRNPNYMPTRQINRQPSPELIKSQTKPRGLKTALLIFFVIFIIGAYARFKMEIGFCDGSSNTTDDESTDSEKSLFEISCTPCPPKANCSEGKITSCDEGFVFTSSSIHWLKPFTSRCILDFDRVQKIEKYTRLLTKISAEETGKVICGYEDRENLLFQNLQQILRQKKLPFQDTDENFEKLTQIALKDFLRSDDSLEVVDEREGYNKLITYVIAKKPSLPLFCRIKLFGIAWIKENLMFAIGTILICAALGGIVYKVREKIWENEQVNKAADIVLNAMRQERTMISAQWQESVMPHIKNDFKRIELWKRVEKCIQGNPMVRTRRLEYRGRNTYTWEWLGETHAIY</sequence>
<keyword evidence="3 7" id="KW-1133">Transmembrane helix</keyword>
<dbReference type="GO" id="GO:0071763">
    <property type="term" value="P:nuclear membrane organization"/>
    <property type="evidence" value="ECO:0007669"/>
    <property type="project" value="TreeGrafter"/>
</dbReference>
<keyword evidence="4 7" id="KW-0472">Membrane</keyword>
<dbReference type="GO" id="GO:0034399">
    <property type="term" value="C:nuclear periphery"/>
    <property type="evidence" value="ECO:0007669"/>
    <property type="project" value="TreeGrafter"/>
</dbReference>
<dbReference type="InterPro" id="IPR018996">
    <property type="entry name" value="Man1/Src1-like_C"/>
</dbReference>
<dbReference type="InterPro" id="IPR044780">
    <property type="entry name" value="Heh2/Src1"/>
</dbReference>
<evidence type="ECO:0000313" key="10">
    <source>
        <dbReference type="EMBL" id="RIB09328.1"/>
    </source>
</evidence>
<evidence type="ECO:0000256" key="1">
    <source>
        <dbReference type="ARBA" id="ARBA00004126"/>
    </source>
</evidence>
<evidence type="ECO:0000259" key="8">
    <source>
        <dbReference type="Pfam" id="PF09402"/>
    </source>
</evidence>
<accession>A0A397UJC3</accession>
<dbReference type="InterPro" id="IPR025856">
    <property type="entry name" value="HeH/LEM_domain"/>
</dbReference>
<evidence type="ECO:0000256" key="5">
    <source>
        <dbReference type="ARBA" id="ARBA00023242"/>
    </source>
</evidence>
<reference evidence="10 11" key="1">
    <citation type="submission" date="2018-06" db="EMBL/GenBank/DDBJ databases">
        <title>Comparative genomics reveals the genomic features of Rhizophagus irregularis, R. cerebriforme, R. diaphanum and Gigaspora rosea, and their symbiotic lifestyle signature.</title>
        <authorList>
            <person name="Morin E."/>
            <person name="San Clemente H."/>
            <person name="Chen E.C.H."/>
            <person name="De La Providencia I."/>
            <person name="Hainaut M."/>
            <person name="Kuo A."/>
            <person name="Kohler A."/>
            <person name="Murat C."/>
            <person name="Tang N."/>
            <person name="Roy S."/>
            <person name="Loubradou J."/>
            <person name="Henrissat B."/>
            <person name="Grigoriev I.V."/>
            <person name="Corradi N."/>
            <person name="Roux C."/>
            <person name="Martin F.M."/>
        </authorList>
    </citation>
    <scope>NUCLEOTIDE SEQUENCE [LARGE SCALE GENOMIC DNA]</scope>
    <source>
        <strain evidence="10 11">DAOM 194757</strain>
    </source>
</reference>
<comment type="subcellular location">
    <subcellularLocation>
        <location evidence="1">Nucleus membrane</location>
    </subcellularLocation>
</comment>
<dbReference type="Proteomes" id="UP000266673">
    <property type="component" value="Unassembled WGS sequence"/>
</dbReference>
<evidence type="ECO:0000256" key="6">
    <source>
        <dbReference type="SAM" id="MobiDB-lite"/>
    </source>
</evidence>
<feature type="transmembrane region" description="Helical" evidence="7">
    <location>
        <begin position="420"/>
        <end position="438"/>
    </location>
</feature>
<dbReference type="PANTHER" id="PTHR47808:SF2">
    <property type="entry name" value="LEM DOMAIN-CONTAINING PROTEIN 2"/>
    <property type="match status" value="1"/>
</dbReference>
<dbReference type="CDD" id="cd12935">
    <property type="entry name" value="LEM_like"/>
    <property type="match status" value="1"/>
</dbReference>
<evidence type="ECO:0000313" key="11">
    <source>
        <dbReference type="Proteomes" id="UP000266673"/>
    </source>
</evidence>
<dbReference type="GO" id="GO:0005637">
    <property type="term" value="C:nuclear inner membrane"/>
    <property type="evidence" value="ECO:0007669"/>
    <property type="project" value="InterPro"/>
</dbReference>
<proteinExistence type="predicted"/>
<feature type="domain" description="Man1/Src1-like C-terminal" evidence="8">
    <location>
        <begin position="218"/>
        <end position="522"/>
    </location>
</feature>
<evidence type="ECO:0000259" key="9">
    <source>
        <dbReference type="Pfam" id="PF12949"/>
    </source>
</evidence>
<dbReference type="AlphaFoldDB" id="A0A397UJC3"/>
<feature type="transmembrane region" description="Helical" evidence="7">
    <location>
        <begin position="215"/>
        <end position="232"/>
    </location>
</feature>
<keyword evidence="11" id="KW-1185">Reference proteome</keyword>
<feature type="domain" description="HeH/LEM" evidence="9">
    <location>
        <begin position="15"/>
        <end position="49"/>
    </location>
</feature>
<evidence type="ECO:0000256" key="4">
    <source>
        <dbReference type="ARBA" id="ARBA00023136"/>
    </source>
</evidence>
<organism evidence="10 11">
    <name type="scientific">Gigaspora rosea</name>
    <dbReference type="NCBI Taxonomy" id="44941"/>
    <lineage>
        <taxon>Eukaryota</taxon>
        <taxon>Fungi</taxon>
        <taxon>Fungi incertae sedis</taxon>
        <taxon>Mucoromycota</taxon>
        <taxon>Glomeromycotina</taxon>
        <taxon>Glomeromycetes</taxon>
        <taxon>Diversisporales</taxon>
        <taxon>Gigasporaceae</taxon>
        <taxon>Gigaspora</taxon>
    </lineage>
</organism>
<comment type="caution">
    <text evidence="10">The sequence shown here is derived from an EMBL/GenBank/DDBJ whole genome shotgun (WGS) entry which is preliminary data.</text>
</comment>
<evidence type="ECO:0000256" key="7">
    <source>
        <dbReference type="SAM" id="Phobius"/>
    </source>
</evidence>
<evidence type="ECO:0000256" key="2">
    <source>
        <dbReference type="ARBA" id="ARBA00022692"/>
    </source>
</evidence>
<protein>
    <submittedName>
        <fullName evidence="10">Man1-Src1p-C-terminal domain-containing protein</fullName>
    </submittedName>
</protein>
<feature type="region of interest" description="Disordered" evidence="6">
    <location>
        <begin position="75"/>
        <end position="128"/>
    </location>
</feature>
<evidence type="ECO:0000256" key="3">
    <source>
        <dbReference type="ARBA" id="ARBA00022989"/>
    </source>
</evidence>
<name>A0A397UJC3_9GLOM</name>
<dbReference type="EMBL" id="QKWP01001389">
    <property type="protein sequence ID" value="RIB09328.1"/>
    <property type="molecule type" value="Genomic_DNA"/>
</dbReference>
<keyword evidence="2 7" id="KW-0812">Transmembrane</keyword>
<dbReference type="GO" id="GO:0003682">
    <property type="term" value="F:chromatin binding"/>
    <property type="evidence" value="ECO:0007669"/>
    <property type="project" value="InterPro"/>
</dbReference>
<dbReference type="OrthoDB" id="2503928at2759"/>
<gene>
    <name evidence="10" type="ORF">C2G38_276621</name>
</gene>
<dbReference type="GO" id="GO:0005783">
    <property type="term" value="C:endoplasmic reticulum"/>
    <property type="evidence" value="ECO:0007669"/>
    <property type="project" value="TreeGrafter"/>
</dbReference>
<dbReference type="Pfam" id="PF09402">
    <property type="entry name" value="MSC"/>
    <property type="match status" value="1"/>
</dbReference>
<dbReference type="Pfam" id="PF12949">
    <property type="entry name" value="HeH"/>
    <property type="match status" value="1"/>
</dbReference>
<dbReference type="PANTHER" id="PTHR47808">
    <property type="entry name" value="INNER NUCLEAR MEMBRANE PROTEIN HEH2-RELATED"/>
    <property type="match status" value="1"/>
</dbReference>
<feature type="compositionally biased region" description="Polar residues" evidence="6">
    <location>
        <begin position="90"/>
        <end position="99"/>
    </location>
</feature>
<dbReference type="STRING" id="44941.A0A397UJC3"/>